<keyword evidence="3" id="KW-1185">Reference proteome</keyword>
<name>A0A410G664_9FLAO</name>
<keyword evidence="1" id="KW-0732">Signal</keyword>
<dbReference type="InterPro" id="IPR046495">
    <property type="entry name" value="DUF6588"/>
</dbReference>
<reference evidence="2 3" key="1">
    <citation type="submission" date="2019-01" db="EMBL/GenBank/DDBJ databases">
        <title>Complete genome sequencing of Aequorivita sp. H23M31.</title>
        <authorList>
            <person name="Bae J.-W."/>
        </authorList>
    </citation>
    <scope>NUCLEOTIDE SEQUENCE [LARGE SCALE GENOMIC DNA]</scope>
    <source>
        <strain evidence="2 3">H23M31</strain>
    </source>
</reference>
<dbReference type="EMBL" id="CP034951">
    <property type="protein sequence ID" value="QAA82766.1"/>
    <property type="molecule type" value="Genomic_DNA"/>
</dbReference>
<gene>
    <name evidence="2" type="ORF">EI546_14025</name>
</gene>
<feature type="signal peptide" evidence="1">
    <location>
        <begin position="1"/>
        <end position="18"/>
    </location>
</feature>
<evidence type="ECO:0000313" key="3">
    <source>
        <dbReference type="Proteomes" id="UP000285517"/>
    </source>
</evidence>
<accession>A0A410G664</accession>
<sequence length="338" mass="37169">MKKLLFVLVLMSGVSTVAQENLEDLIAAGIEDAQRFATGYISPGAEGMIHIMANGWVQTAETKKPLRFDISIVGNAGFIKKKHQTFTVNTADYNNLKFRDGSTVKEVATTFGENDPDVFVYSVVRNGEDSEEVEFKLPQGLASVNLNILPTAFLQARLGIFKGTEVKLRYFPKIAQEEVKVGLFGAGLQHDFTSWIPAEKVFPVAISGVVAFTNVGASYNFTNHEIVSGENQHFDLKLNSWLFQLQASTKMRVFNVYGGVGYVSGTSDFNVLGNYKVNAGIPLDEMTNQFKDPFTVKTKVSDMRATLGANLRLGFFGLNLDYNLAEFNSATVGLHFGI</sequence>
<dbReference type="AlphaFoldDB" id="A0A410G664"/>
<dbReference type="Pfam" id="PF20230">
    <property type="entry name" value="DUF6588"/>
    <property type="match status" value="1"/>
</dbReference>
<dbReference type="OrthoDB" id="9775382at2"/>
<feature type="chain" id="PRO_5019465980" description="DUF3078 domain-containing protein" evidence="1">
    <location>
        <begin position="19"/>
        <end position="338"/>
    </location>
</feature>
<protein>
    <recommendedName>
        <fullName evidence="4">DUF3078 domain-containing protein</fullName>
    </recommendedName>
</protein>
<evidence type="ECO:0000256" key="1">
    <source>
        <dbReference type="SAM" id="SignalP"/>
    </source>
</evidence>
<proteinExistence type="predicted"/>
<dbReference type="RefSeq" id="WP_128251131.1">
    <property type="nucleotide sequence ID" value="NZ_CP034951.1"/>
</dbReference>
<organism evidence="2 3">
    <name type="scientific">Aequorivita ciconiae</name>
    <dbReference type="NCBI Taxonomy" id="2494375"/>
    <lineage>
        <taxon>Bacteria</taxon>
        <taxon>Pseudomonadati</taxon>
        <taxon>Bacteroidota</taxon>
        <taxon>Flavobacteriia</taxon>
        <taxon>Flavobacteriales</taxon>
        <taxon>Flavobacteriaceae</taxon>
        <taxon>Aequorivita</taxon>
    </lineage>
</organism>
<evidence type="ECO:0008006" key="4">
    <source>
        <dbReference type="Google" id="ProtNLM"/>
    </source>
</evidence>
<dbReference type="KEGG" id="aev:EI546_14025"/>
<evidence type="ECO:0000313" key="2">
    <source>
        <dbReference type="EMBL" id="QAA82766.1"/>
    </source>
</evidence>
<dbReference type="Proteomes" id="UP000285517">
    <property type="component" value="Chromosome"/>
</dbReference>